<dbReference type="CDD" id="cd01948">
    <property type="entry name" value="EAL"/>
    <property type="match status" value="1"/>
</dbReference>
<dbReference type="PANTHER" id="PTHR33121:SF70">
    <property type="entry name" value="SIGNALING PROTEIN YKOW"/>
    <property type="match status" value="1"/>
</dbReference>
<proteinExistence type="predicted"/>
<name>A0A5M9NWJ8_9VIBR</name>
<evidence type="ECO:0000259" key="2">
    <source>
        <dbReference type="PROSITE" id="PS50883"/>
    </source>
</evidence>
<dbReference type="RefSeq" id="WP_086715472.1">
    <property type="nucleotide sequence ID" value="NZ_AP025494.1"/>
</dbReference>
<evidence type="ECO:0000313" key="3">
    <source>
        <dbReference type="EMBL" id="KAA8675543.1"/>
    </source>
</evidence>
<evidence type="ECO:0000313" key="4">
    <source>
        <dbReference type="Proteomes" id="UP000322521"/>
    </source>
</evidence>
<dbReference type="Proteomes" id="UP000322521">
    <property type="component" value="Unassembled WGS sequence"/>
</dbReference>
<feature type="domain" description="EAL" evidence="2">
    <location>
        <begin position="81"/>
        <end position="340"/>
    </location>
</feature>
<dbReference type="Pfam" id="PF00563">
    <property type="entry name" value="EAL"/>
    <property type="match status" value="1"/>
</dbReference>
<dbReference type="GO" id="GO:0071111">
    <property type="term" value="F:cyclic-guanylate-specific phosphodiesterase activity"/>
    <property type="evidence" value="ECO:0007669"/>
    <property type="project" value="InterPro"/>
</dbReference>
<feature type="transmembrane region" description="Helical" evidence="1">
    <location>
        <begin position="48"/>
        <end position="69"/>
    </location>
</feature>
<dbReference type="PANTHER" id="PTHR33121">
    <property type="entry name" value="CYCLIC DI-GMP PHOSPHODIESTERASE PDEF"/>
    <property type="match status" value="1"/>
</dbReference>
<dbReference type="InterPro" id="IPR035919">
    <property type="entry name" value="EAL_sf"/>
</dbReference>
<dbReference type="AlphaFoldDB" id="A0A5M9NWJ8"/>
<sequence length="341" mass="37896">MTDAIQNEYQKERNVLAISLFVPLVAAACLAGILIGKGKVELSIFHEVSVILACSGFIIGIIFGNRLVLTQMEKVIAIRERSQRAVRIREALLNGEIKPYLQSRVSEKSGKINGCEALARWESQHGVIPPAEFIPFSIEEGLISSIDTEIAVQAIHQLEVWVHEHTIEDNFTLSFNVAADTLQCPDSIEKIANALSSVVSHKVTVEIEITEQSKVDTNQLMLRHIEVLKQSGAALALDDFTAGHNSMTMLTSIKFDSIKFDRSLITFKSHDVRSQEVSIKVLESFVGLSKQLGLNTTLEGIETEEARHLYSSSGIESFQGFLFSKPLSSNNFKQHYINFNH</sequence>
<dbReference type="OrthoDB" id="675397at2"/>
<dbReference type="InterPro" id="IPR050706">
    <property type="entry name" value="Cyclic-di-GMP_PDE-like"/>
</dbReference>
<dbReference type="PROSITE" id="PS50883">
    <property type="entry name" value="EAL"/>
    <property type="match status" value="1"/>
</dbReference>
<dbReference type="SUPFAM" id="SSF141868">
    <property type="entry name" value="EAL domain-like"/>
    <property type="match status" value="1"/>
</dbReference>
<protein>
    <submittedName>
        <fullName evidence="3">EAL domain-containing protein</fullName>
    </submittedName>
</protein>
<organism evidence="3 4">
    <name type="scientific">Vibrio gigantis</name>
    <dbReference type="NCBI Taxonomy" id="296199"/>
    <lineage>
        <taxon>Bacteria</taxon>
        <taxon>Pseudomonadati</taxon>
        <taxon>Pseudomonadota</taxon>
        <taxon>Gammaproteobacteria</taxon>
        <taxon>Vibrionales</taxon>
        <taxon>Vibrionaceae</taxon>
        <taxon>Vibrio</taxon>
    </lineage>
</organism>
<keyword evidence="1" id="KW-1133">Transmembrane helix</keyword>
<reference evidence="3 4" key="1">
    <citation type="submission" date="2019-09" db="EMBL/GenBank/DDBJ databases">
        <title>Draft genome sequence of various Type strains from the CCUG.</title>
        <authorList>
            <person name="Pineiro-Iglesias B."/>
            <person name="Tunovic T."/>
            <person name="Unosson C."/>
            <person name="Inganas E."/>
            <person name="Ohlen M."/>
            <person name="Cardew S."/>
            <person name="Jensie-Markopoulos S."/>
            <person name="Salva-Serra F."/>
            <person name="Jaen-Luchoro D."/>
            <person name="Karlsson R."/>
            <person name="Svensson-Stadler L."/>
            <person name="Chun J."/>
            <person name="Moore E."/>
        </authorList>
    </citation>
    <scope>NUCLEOTIDE SEQUENCE [LARGE SCALE GENOMIC DNA]</scope>
    <source>
        <strain evidence="3 4">CCUG 56969T</strain>
    </source>
</reference>
<gene>
    <name evidence="3" type="ORF">F4W18_13025</name>
</gene>
<dbReference type="EMBL" id="VXJS01000007">
    <property type="protein sequence ID" value="KAA8675543.1"/>
    <property type="molecule type" value="Genomic_DNA"/>
</dbReference>
<keyword evidence="1" id="KW-0472">Membrane</keyword>
<dbReference type="SMART" id="SM00052">
    <property type="entry name" value="EAL"/>
    <property type="match status" value="1"/>
</dbReference>
<comment type="caution">
    <text evidence="3">The sequence shown here is derived from an EMBL/GenBank/DDBJ whole genome shotgun (WGS) entry which is preliminary data.</text>
</comment>
<keyword evidence="4" id="KW-1185">Reference proteome</keyword>
<feature type="transmembrane region" description="Helical" evidence="1">
    <location>
        <begin position="15"/>
        <end position="36"/>
    </location>
</feature>
<keyword evidence="1" id="KW-0812">Transmembrane</keyword>
<accession>A0A5M9NWJ8</accession>
<dbReference type="Gene3D" id="3.20.20.450">
    <property type="entry name" value="EAL domain"/>
    <property type="match status" value="1"/>
</dbReference>
<dbReference type="InterPro" id="IPR001633">
    <property type="entry name" value="EAL_dom"/>
</dbReference>
<evidence type="ECO:0000256" key="1">
    <source>
        <dbReference type="SAM" id="Phobius"/>
    </source>
</evidence>